<dbReference type="PANTHER" id="PTHR22943">
    <property type="entry name" value="7-TRANSMEMBRANE DOMAIN RECEPTOR C.ELEGANS"/>
    <property type="match status" value="1"/>
</dbReference>
<keyword evidence="1" id="KW-1133">Transmembrane helix</keyword>
<evidence type="ECO:0000313" key="3">
    <source>
        <dbReference type="Proteomes" id="UP001201812"/>
    </source>
</evidence>
<evidence type="ECO:0000313" key="2">
    <source>
        <dbReference type="EMBL" id="KAI1700323.1"/>
    </source>
</evidence>
<proteinExistence type="predicted"/>
<protein>
    <submittedName>
        <fullName evidence="2">Serpentine type 7TM GPCR chemoreceptor srd domain-containing protein</fullName>
    </submittedName>
</protein>
<evidence type="ECO:0000256" key="1">
    <source>
        <dbReference type="SAM" id="Phobius"/>
    </source>
</evidence>
<feature type="transmembrane region" description="Helical" evidence="1">
    <location>
        <begin position="93"/>
        <end position="118"/>
    </location>
</feature>
<dbReference type="SUPFAM" id="SSF81321">
    <property type="entry name" value="Family A G protein-coupled receptor-like"/>
    <property type="match status" value="1"/>
</dbReference>
<gene>
    <name evidence="2" type="ORF">DdX_16788</name>
</gene>
<dbReference type="AlphaFoldDB" id="A0AAD4QWE0"/>
<reference evidence="2" key="1">
    <citation type="submission" date="2022-01" db="EMBL/GenBank/DDBJ databases">
        <title>Genome Sequence Resource for Two Populations of Ditylenchus destructor, the Migratory Endoparasitic Phytonematode.</title>
        <authorList>
            <person name="Zhang H."/>
            <person name="Lin R."/>
            <person name="Xie B."/>
        </authorList>
    </citation>
    <scope>NUCLEOTIDE SEQUENCE</scope>
    <source>
        <strain evidence="2">BazhouSP</strain>
    </source>
</reference>
<keyword evidence="1" id="KW-0472">Membrane</keyword>
<keyword evidence="3" id="KW-1185">Reference proteome</keyword>
<dbReference type="InterPro" id="IPR019421">
    <property type="entry name" value="7TM_GPCR_serpentine_rcpt_Srd"/>
</dbReference>
<name>A0AAD4QWE0_9BILA</name>
<dbReference type="Proteomes" id="UP001201812">
    <property type="component" value="Unassembled WGS sequence"/>
</dbReference>
<keyword evidence="1" id="KW-0812">Transmembrane</keyword>
<organism evidence="2 3">
    <name type="scientific">Ditylenchus destructor</name>
    <dbReference type="NCBI Taxonomy" id="166010"/>
    <lineage>
        <taxon>Eukaryota</taxon>
        <taxon>Metazoa</taxon>
        <taxon>Ecdysozoa</taxon>
        <taxon>Nematoda</taxon>
        <taxon>Chromadorea</taxon>
        <taxon>Rhabditida</taxon>
        <taxon>Tylenchina</taxon>
        <taxon>Tylenchomorpha</taxon>
        <taxon>Sphaerularioidea</taxon>
        <taxon>Anguinidae</taxon>
        <taxon>Anguininae</taxon>
        <taxon>Ditylenchus</taxon>
    </lineage>
</organism>
<dbReference type="Pfam" id="PF10317">
    <property type="entry name" value="7TM_GPCR_Srd"/>
    <property type="match status" value="1"/>
</dbReference>
<feature type="transmembrane region" description="Helical" evidence="1">
    <location>
        <begin position="42"/>
        <end position="63"/>
    </location>
</feature>
<comment type="caution">
    <text evidence="2">The sequence shown here is derived from an EMBL/GenBank/DDBJ whole genome shotgun (WGS) entry which is preliminary data.</text>
</comment>
<sequence length="185" mass="21251">MCQVRDEFQQDGSHVLDLNNWPKYTNGQMSYFVGSYITHWRMISWLSLWTFTCTASIFIVIWCEKRIVKNFSQFGHATHSNTRRMHREFHRALLAMAICPLITSTVPVFYFCITIGFSLCPGQISAIMTSGTTCITLFNPLTIIICFRCYRQITVRIVTCGQGSNVIEPSQSNSKARTEKNPRTN</sequence>
<dbReference type="PANTHER" id="PTHR22943:SF248">
    <property type="entry name" value="SEVEN TM RECEPTOR"/>
    <property type="match status" value="1"/>
</dbReference>
<accession>A0AAD4QWE0</accession>
<feature type="transmembrane region" description="Helical" evidence="1">
    <location>
        <begin position="124"/>
        <end position="147"/>
    </location>
</feature>
<dbReference type="EMBL" id="JAKKPZ010000149">
    <property type="protein sequence ID" value="KAI1700323.1"/>
    <property type="molecule type" value="Genomic_DNA"/>
</dbReference>